<dbReference type="OrthoDB" id="5835829at2759"/>
<dbReference type="EC" id="2.4.1.-" evidence="4"/>
<evidence type="ECO:0000256" key="4">
    <source>
        <dbReference type="RuleBase" id="RU362057"/>
    </source>
</evidence>
<dbReference type="GO" id="GO:0080043">
    <property type="term" value="F:quercetin 3-O-glucosyltransferase activity"/>
    <property type="evidence" value="ECO:0007669"/>
    <property type="project" value="TreeGrafter"/>
</dbReference>
<evidence type="ECO:0000313" key="5">
    <source>
        <dbReference type="EMBL" id="PON46708.1"/>
    </source>
</evidence>
<evidence type="ECO:0000256" key="1">
    <source>
        <dbReference type="ARBA" id="ARBA00009995"/>
    </source>
</evidence>
<dbReference type="PANTHER" id="PTHR11926">
    <property type="entry name" value="GLUCOSYL/GLUCURONOSYL TRANSFERASES"/>
    <property type="match status" value="1"/>
</dbReference>
<keyword evidence="6" id="KW-1185">Reference proteome</keyword>
<dbReference type="FunFam" id="3.40.50.2000:FF:000019">
    <property type="entry name" value="Glycosyltransferase"/>
    <property type="match status" value="1"/>
</dbReference>
<gene>
    <name evidence="5" type="primary">PanUGT3</name>
    <name evidence="5" type="ORF">PanWU01x14_250040</name>
</gene>
<comment type="caution">
    <text evidence="5">The sequence shown here is derived from an EMBL/GenBank/DDBJ whole genome shotgun (WGS) entry which is preliminary data.</text>
</comment>
<dbReference type="InterPro" id="IPR035595">
    <property type="entry name" value="UDP_glycos_trans_CS"/>
</dbReference>
<dbReference type="InterPro" id="IPR002213">
    <property type="entry name" value="UDP_glucos_trans"/>
</dbReference>
<dbReference type="EMBL" id="JXTB01000307">
    <property type="protein sequence ID" value="PON46708.1"/>
    <property type="molecule type" value="Genomic_DNA"/>
</dbReference>
<dbReference type="Gene3D" id="3.40.50.2000">
    <property type="entry name" value="Glycogen Phosphorylase B"/>
    <property type="match status" value="2"/>
</dbReference>
<evidence type="ECO:0000256" key="3">
    <source>
        <dbReference type="RuleBase" id="RU003718"/>
    </source>
</evidence>
<dbReference type="Pfam" id="PF00201">
    <property type="entry name" value="UDPGT"/>
    <property type="match status" value="1"/>
</dbReference>
<dbReference type="SUPFAM" id="SSF53756">
    <property type="entry name" value="UDP-Glycosyltransferase/glycogen phosphorylase"/>
    <property type="match status" value="1"/>
</dbReference>
<evidence type="ECO:0000256" key="2">
    <source>
        <dbReference type="ARBA" id="ARBA00022679"/>
    </source>
</evidence>
<evidence type="ECO:0000313" key="6">
    <source>
        <dbReference type="Proteomes" id="UP000237105"/>
    </source>
</evidence>
<proteinExistence type="inferred from homology"/>
<reference evidence="6" key="1">
    <citation type="submission" date="2016-06" db="EMBL/GenBank/DDBJ databases">
        <title>Parallel loss of symbiosis genes in relatives of nitrogen-fixing non-legume Parasponia.</title>
        <authorList>
            <person name="Van Velzen R."/>
            <person name="Holmer R."/>
            <person name="Bu F."/>
            <person name="Rutten L."/>
            <person name="Van Zeijl A."/>
            <person name="Liu W."/>
            <person name="Santuari L."/>
            <person name="Cao Q."/>
            <person name="Sharma T."/>
            <person name="Shen D."/>
            <person name="Roswanjaya Y."/>
            <person name="Wardhani T."/>
            <person name="Kalhor M.S."/>
            <person name="Jansen J."/>
            <person name="Van den Hoogen J."/>
            <person name="Gungor B."/>
            <person name="Hartog M."/>
            <person name="Hontelez J."/>
            <person name="Verver J."/>
            <person name="Yang W.-C."/>
            <person name="Schijlen E."/>
            <person name="Repin R."/>
            <person name="Schilthuizen M."/>
            <person name="Schranz E."/>
            <person name="Heidstra R."/>
            <person name="Miyata K."/>
            <person name="Fedorova E."/>
            <person name="Kohlen W."/>
            <person name="Bisseling T."/>
            <person name="Smit S."/>
            <person name="Geurts R."/>
        </authorList>
    </citation>
    <scope>NUCLEOTIDE SEQUENCE [LARGE SCALE GENOMIC DNA]</scope>
    <source>
        <strain evidence="6">cv. WU1-14</strain>
    </source>
</reference>
<organism evidence="5 6">
    <name type="scientific">Parasponia andersonii</name>
    <name type="common">Sponia andersonii</name>
    <dbReference type="NCBI Taxonomy" id="3476"/>
    <lineage>
        <taxon>Eukaryota</taxon>
        <taxon>Viridiplantae</taxon>
        <taxon>Streptophyta</taxon>
        <taxon>Embryophyta</taxon>
        <taxon>Tracheophyta</taxon>
        <taxon>Spermatophyta</taxon>
        <taxon>Magnoliopsida</taxon>
        <taxon>eudicotyledons</taxon>
        <taxon>Gunneridae</taxon>
        <taxon>Pentapetalae</taxon>
        <taxon>rosids</taxon>
        <taxon>fabids</taxon>
        <taxon>Rosales</taxon>
        <taxon>Cannabaceae</taxon>
        <taxon>Parasponia</taxon>
    </lineage>
</organism>
<sequence length="455" mass="51166">MEKQEKALVAHVLLLPLPIQGHINPMLQFSKRLNSKGLKITLVTAFINPVSIQARAGEIGVETISDSTEESNPGNIEAFLNRFFQLVSLKLPQVVEKLKSVGHPASWLVYDSIMPSALDIAKQLGLFGAPFFTHSCAVNAIYYIVHRGLLRIPVGDQETHISMAGLPELEIFDLPSFVYDRKSLPFMLGYETNQFYNLTEAHCIFFNTFDSLEEEAVSWVTSQWPVKNIGPTVPSMYLDKRITDDKDYGLSLFKPEAENCRKWLDSKGDASVVYVAFGSLAALGEDQMEEIAWGLKRSSRYFLWVIRESELKKLPSNFTEETADKSLVVSWCPQLEVLAHKAVGCFLTHCGWNSTLEALSLGVPMVAIPQWSDQPTNAKFVMDVWRVGVRAKLDKKGMVAREEIELCIREVMEGKRSLEMKGNSEKFKRLAKEAVDEGGSSDRNIEEFVAKLLYT</sequence>
<dbReference type="GO" id="GO:0080044">
    <property type="term" value="F:quercetin 7-O-glucosyltransferase activity"/>
    <property type="evidence" value="ECO:0007669"/>
    <property type="project" value="TreeGrafter"/>
</dbReference>
<dbReference type="PANTHER" id="PTHR11926:SF1560">
    <property type="entry name" value="UDP-GLYCOSYLTRANSFERASE 74E1-RELATED"/>
    <property type="match status" value="1"/>
</dbReference>
<accession>A0A2P5BD52</accession>
<dbReference type="CDD" id="cd03784">
    <property type="entry name" value="GT1_Gtf-like"/>
    <property type="match status" value="1"/>
</dbReference>
<protein>
    <recommendedName>
        <fullName evidence="4">Glycosyltransferase</fullName>
        <ecNumber evidence="4">2.4.1.-</ecNumber>
    </recommendedName>
</protein>
<keyword evidence="3" id="KW-0328">Glycosyltransferase</keyword>
<keyword evidence="2 3" id="KW-0808">Transferase</keyword>
<dbReference type="Proteomes" id="UP000237105">
    <property type="component" value="Unassembled WGS sequence"/>
</dbReference>
<dbReference type="PROSITE" id="PS00375">
    <property type="entry name" value="UDPGT"/>
    <property type="match status" value="1"/>
</dbReference>
<name>A0A2P5BD52_PARAD</name>
<comment type="similarity">
    <text evidence="1 3">Belongs to the UDP-glycosyltransferase family.</text>
</comment>
<dbReference type="AlphaFoldDB" id="A0A2P5BD52"/>